<dbReference type="FunFam" id="3.30.1380.20:FF:000002">
    <property type="entry name" value="Trafficking protein particle complex subunit"/>
    <property type="match status" value="1"/>
</dbReference>
<dbReference type="eggNOG" id="KOG3315">
    <property type="taxonomic scope" value="Eukaryota"/>
</dbReference>
<protein>
    <recommendedName>
        <fullName evidence="7">Trafficking protein particle complex subunit</fullName>
    </recommendedName>
</protein>
<comment type="subcellular location">
    <subcellularLocation>
        <location evidence="1">Endoplasmic reticulum</location>
    </subcellularLocation>
    <subcellularLocation>
        <location evidence="7">Golgi apparatus</location>
        <location evidence="7">cis-Golgi network</location>
    </subcellularLocation>
</comment>
<dbReference type="SUPFAM" id="SSF111126">
    <property type="entry name" value="Ligand-binding domain in the NO signalling and Golgi transport"/>
    <property type="match status" value="1"/>
</dbReference>
<gene>
    <name evidence="8" type="ORF">Bathy01g05410</name>
</gene>
<keyword evidence="3 7" id="KW-0813">Transport</keyword>
<dbReference type="GO" id="GO:0006888">
    <property type="term" value="P:endoplasmic reticulum to Golgi vesicle-mediated transport"/>
    <property type="evidence" value="ECO:0007669"/>
    <property type="project" value="TreeGrafter"/>
</dbReference>
<evidence type="ECO:0000256" key="1">
    <source>
        <dbReference type="ARBA" id="ARBA00004240"/>
    </source>
</evidence>
<evidence type="ECO:0000256" key="2">
    <source>
        <dbReference type="ARBA" id="ARBA00006218"/>
    </source>
</evidence>
<dbReference type="KEGG" id="bpg:Bathy01g05410"/>
<dbReference type="GO" id="GO:0005783">
    <property type="term" value="C:endoplasmic reticulum"/>
    <property type="evidence" value="ECO:0007669"/>
    <property type="project" value="UniProtKB-SubCell"/>
</dbReference>
<dbReference type="RefSeq" id="XP_007515375.1">
    <property type="nucleotide sequence ID" value="XM_007515313.1"/>
</dbReference>
<dbReference type="PIRSF" id="PIRSF017479">
    <property type="entry name" value="TRAPP_I_complex_Trs31"/>
    <property type="match status" value="1"/>
</dbReference>
<evidence type="ECO:0000313" key="8">
    <source>
        <dbReference type="EMBL" id="CCO14254.1"/>
    </source>
</evidence>
<dbReference type="InterPro" id="IPR016696">
    <property type="entry name" value="TRAPP-I_su5"/>
</dbReference>
<dbReference type="PANTHER" id="PTHR20902:SF0">
    <property type="entry name" value="TRAFFICKING PROTEIN PARTICLE COMPLEX SUBUNIT 5"/>
    <property type="match status" value="1"/>
</dbReference>
<dbReference type="Proteomes" id="UP000198341">
    <property type="component" value="Chromosome 1"/>
</dbReference>
<dbReference type="STRING" id="41875.K8E9F7"/>
<comment type="similarity">
    <text evidence="2 7">Belongs to the TRAPP small subunits family. BET3 subfamily.</text>
</comment>
<proteinExistence type="inferred from homology"/>
<dbReference type="EMBL" id="FO082278">
    <property type="protein sequence ID" value="CCO14254.1"/>
    <property type="molecule type" value="Genomic_DNA"/>
</dbReference>
<dbReference type="GeneID" id="19018276"/>
<dbReference type="OrthoDB" id="10254842at2759"/>
<name>K8E9F7_9CHLO</name>
<reference evidence="8 9" key="1">
    <citation type="submission" date="2011-10" db="EMBL/GenBank/DDBJ databases">
        <authorList>
            <person name="Genoscope - CEA"/>
        </authorList>
    </citation>
    <scope>NUCLEOTIDE SEQUENCE [LARGE SCALE GENOMIC DNA]</scope>
    <source>
        <strain evidence="8 9">RCC 1105</strain>
    </source>
</reference>
<dbReference type="InterPro" id="IPR007194">
    <property type="entry name" value="TRAPP_component"/>
</dbReference>
<dbReference type="Pfam" id="PF04051">
    <property type="entry name" value="TRAPP"/>
    <property type="match status" value="1"/>
</dbReference>
<sequence length="190" mass="21346">MAPPSIDPLVDQPMSSGRKEVSLSAFAFLFSEIVQYHLQRVSDTNELELKLEEAGAHVGRRVLELLAYREKPTRRETRLNGILTFIQNNVWKNLFGRSADSLEIYNDDEYMISDRDVLVNRFISVPKDYQGMNCASFVAGVVKGCLESAGFDAQVSAYDAPTADDGHYSVARTNFLVKVDANVLEREQSF</sequence>
<evidence type="ECO:0000313" key="9">
    <source>
        <dbReference type="Proteomes" id="UP000198341"/>
    </source>
</evidence>
<evidence type="ECO:0000256" key="6">
    <source>
        <dbReference type="ARBA" id="ARBA00023034"/>
    </source>
</evidence>
<keyword evidence="4 7" id="KW-0256">Endoplasmic reticulum</keyword>
<evidence type="ECO:0000256" key="5">
    <source>
        <dbReference type="ARBA" id="ARBA00022892"/>
    </source>
</evidence>
<dbReference type="CDD" id="cd14943">
    <property type="entry name" value="TRAPPC5_Trs31"/>
    <property type="match status" value="1"/>
</dbReference>
<dbReference type="GO" id="GO:1990070">
    <property type="term" value="C:TRAPPI protein complex"/>
    <property type="evidence" value="ECO:0007669"/>
    <property type="project" value="TreeGrafter"/>
</dbReference>
<dbReference type="Gene3D" id="3.30.1380.20">
    <property type="entry name" value="Trafficking protein particle complex subunit 3"/>
    <property type="match status" value="1"/>
</dbReference>
<dbReference type="GO" id="GO:1990071">
    <property type="term" value="C:TRAPPII protein complex"/>
    <property type="evidence" value="ECO:0007669"/>
    <property type="project" value="TreeGrafter"/>
</dbReference>
<evidence type="ECO:0000256" key="4">
    <source>
        <dbReference type="ARBA" id="ARBA00022824"/>
    </source>
</evidence>
<organism evidence="8 9">
    <name type="scientific">Bathycoccus prasinos</name>
    <dbReference type="NCBI Taxonomy" id="41875"/>
    <lineage>
        <taxon>Eukaryota</taxon>
        <taxon>Viridiplantae</taxon>
        <taxon>Chlorophyta</taxon>
        <taxon>Mamiellophyceae</taxon>
        <taxon>Mamiellales</taxon>
        <taxon>Bathycoccaceae</taxon>
        <taxon>Bathycoccus</taxon>
    </lineage>
</organism>
<dbReference type="InterPro" id="IPR024096">
    <property type="entry name" value="NO_sig/Golgi_transp_ligand-bd"/>
</dbReference>
<accession>K8E9F7</accession>
<dbReference type="AlphaFoldDB" id="K8E9F7"/>
<comment type="subunit">
    <text evidence="7">Part of the multisubunit TRAPP (transport protein particle) complex.</text>
</comment>
<keyword evidence="9" id="KW-1185">Reference proteome</keyword>
<evidence type="ECO:0000256" key="3">
    <source>
        <dbReference type="ARBA" id="ARBA00022448"/>
    </source>
</evidence>
<evidence type="ECO:0000256" key="7">
    <source>
        <dbReference type="PIRNR" id="PIRNR017479"/>
    </source>
</evidence>
<dbReference type="PANTHER" id="PTHR20902">
    <property type="entry name" value="41-2 PROTEIN ANTIGEN-RELATED"/>
    <property type="match status" value="1"/>
</dbReference>
<dbReference type="GO" id="GO:1990072">
    <property type="term" value="C:TRAPPIII protein complex"/>
    <property type="evidence" value="ECO:0007669"/>
    <property type="project" value="TreeGrafter"/>
</dbReference>
<keyword evidence="6 7" id="KW-0333">Golgi apparatus</keyword>
<keyword evidence="5 7" id="KW-0931">ER-Golgi transport</keyword>